<sequence>MEIYQRLARKLCRNYSHSLDKGNRANWEAGGVMGKAGAGAGGS</sequence>
<dbReference type="EMBL" id="LSRX01008394">
    <property type="protein sequence ID" value="OLP54311.1"/>
    <property type="molecule type" value="Genomic_DNA"/>
</dbReference>
<accession>A0A1Q9AGS4</accession>
<protein>
    <submittedName>
        <fullName evidence="1">Uncharacterized protein</fullName>
    </submittedName>
</protein>
<comment type="caution">
    <text evidence="1">The sequence shown here is derived from an EMBL/GenBank/DDBJ whole genome shotgun (WGS) entry which is preliminary data.</text>
</comment>
<reference evidence="1 2" key="1">
    <citation type="submission" date="2016-02" db="EMBL/GenBank/DDBJ databases">
        <title>Genome analysis of coral dinoflagellate symbionts highlights evolutionary adaptations to a symbiotic lifestyle.</title>
        <authorList>
            <person name="Aranda M."/>
            <person name="Li Y."/>
            <person name="Liew Y.J."/>
            <person name="Baumgarten S."/>
            <person name="Simakov O."/>
            <person name="Wilson M."/>
            <person name="Piel J."/>
            <person name="Ashoor H."/>
            <person name="Bougouffa S."/>
            <person name="Bajic V.B."/>
            <person name="Ryu T."/>
            <person name="Ravasi T."/>
            <person name="Bayer T."/>
            <person name="Micklem G."/>
            <person name="Kim H."/>
            <person name="Bhak J."/>
            <person name="Lajeunesse T.C."/>
            <person name="Voolstra C.R."/>
        </authorList>
    </citation>
    <scope>NUCLEOTIDE SEQUENCE [LARGE SCALE GENOMIC DNA]</scope>
    <source>
        <strain evidence="1 2">CCMP2467</strain>
    </source>
</reference>
<organism evidence="1 2">
    <name type="scientific">Symbiodinium microadriaticum</name>
    <name type="common">Dinoflagellate</name>
    <name type="synonym">Zooxanthella microadriatica</name>
    <dbReference type="NCBI Taxonomy" id="2951"/>
    <lineage>
        <taxon>Eukaryota</taxon>
        <taxon>Sar</taxon>
        <taxon>Alveolata</taxon>
        <taxon>Dinophyceae</taxon>
        <taxon>Suessiales</taxon>
        <taxon>Symbiodiniaceae</taxon>
        <taxon>Symbiodinium</taxon>
    </lineage>
</organism>
<dbReference type="AlphaFoldDB" id="A0A1Q9AGS4"/>
<proteinExistence type="predicted"/>
<evidence type="ECO:0000313" key="2">
    <source>
        <dbReference type="Proteomes" id="UP000186817"/>
    </source>
</evidence>
<name>A0A1Q9AGS4_SYMMI</name>
<keyword evidence="2" id="KW-1185">Reference proteome</keyword>
<evidence type="ECO:0000313" key="1">
    <source>
        <dbReference type="EMBL" id="OLP54311.1"/>
    </source>
</evidence>
<feature type="non-terminal residue" evidence="1">
    <location>
        <position position="43"/>
    </location>
</feature>
<dbReference type="Proteomes" id="UP000186817">
    <property type="component" value="Unassembled WGS sequence"/>
</dbReference>
<gene>
    <name evidence="1" type="ORF">AK812_SmicGene48612</name>
</gene>